<reference evidence="2 3" key="1">
    <citation type="submission" date="2010-08" db="EMBL/GenBank/DDBJ databases">
        <authorList>
            <person name="Durkin A.S."/>
            <person name="Madupu R."/>
            <person name="Torralba M."/>
            <person name="Gillis M."/>
            <person name="Methe B."/>
            <person name="Sutton G."/>
            <person name="Nelson K.E."/>
        </authorList>
    </citation>
    <scope>NUCLEOTIDE SEQUENCE [LARGE SCALE GENOMIC DNA]</scope>
    <source>
        <strain evidence="2 3">FB035-09AN</strain>
    </source>
</reference>
<accession>E1KQP5</accession>
<evidence type="ECO:0000313" key="2">
    <source>
        <dbReference type="EMBL" id="EFL46147.1"/>
    </source>
</evidence>
<dbReference type="InterPro" id="IPR006171">
    <property type="entry name" value="TOPRIM_dom"/>
</dbReference>
<organism evidence="2 3">
    <name type="scientific">Prevotella disiens FB035-09AN</name>
    <dbReference type="NCBI Taxonomy" id="866771"/>
    <lineage>
        <taxon>Bacteria</taxon>
        <taxon>Pseudomonadati</taxon>
        <taxon>Bacteroidota</taxon>
        <taxon>Bacteroidia</taxon>
        <taxon>Bacteroidales</taxon>
        <taxon>Prevotellaceae</taxon>
        <taxon>Prevotella</taxon>
    </lineage>
</organism>
<comment type="caution">
    <text evidence="2">The sequence shown here is derived from an EMBL/GenBank/DDBJ whole genome shotgun (WGS) entry which is preliminary data.</text>
</comment>
<dbReference type="PROSITE" id="PS50880">
    <property type="entry name" value="TOPRIM"/>
    <property type="match status" value="1"/>
</dbReference>
<dbReference type="Proteomes" id="UP000003610">
    <property type="component" value="Unassembled WGS sequence"/>
</dbReference>
<feature type="domain" description="Toprim" evidence="1">
    <location>
        <begin position="286"/>
        <end position="389"/>
    </location>
</feature>
<dbReference type="eggNOG" id="COG1195">
    <property type="taxonomic scope" value="Bacteria"/>
</dbReference>
<gene>
    <name evidence="2" type="ORF">HMPREF9296_1124</name>
</gene>
<evidence type="ECO:0000313" key="3">
    <source>
        <dbReference type="Proteomes" id="UP000003610"/>
    </source>
</evidence>
<dbReference type="PANTHER" id="PTHR43581">
    <property type="entry name" value="ATP/GTP PHOSPHATASE"/>
    <property type="match status" value="1"/>
</dbReference>
<dbReference type="SUPFAM" id="SSF52540">
    <property type="entry name" value="P-loop containing nucleoside triphosphate hydrolases"/>
    <property type="match status" value="1"/>
</dbReference>
<name>E1KQP5_9BACT</name>
<dbReference type="AlphaFoldDB" id="E1KQP5"/>
<dbReference type="PANTHER" id="PTHR43581:SF4">
    <property type="entry name" value="ATP_GTP PHOSPHATASE"/>
    <property type="match status" value="1"/>
</dbReference>
<proteinExistence type="predicted"/>
<evidence type="ECO:0000259" key="1">
    <source>
        <dbReference type="PROSITE" id="PS50880"/>
    </source>
</evidence>
<dbReference type="GO" id="GO:0016887">
    <property type="term" value="F:ATP hydrolysis activity"/>
    <property type="evidence" value="ECO:0007669"/>
    <property type="project" value="InterPro"/>
</dbReference>
<dbReference type="InterPro" id="IPR003959">
    <property type="entry name" value="ATPase_AAA_core"/>
</dbReference>
<dbReference type="GO" id="GO:0005524">
    <property type="term" value="F:ATP binding"/>
    <property type="evidence" value="ECO:0007669"/>
    <property type="project" value="InterPro"/>
</dbReference>
<protein>
    <recommendedName>
        <fullName evidence="1">Toprim domain-containing protein</fullName>
    </recommendedName>
</protein>
<dbReference type="Pfam" id="PF13304">
    <property type="entry name" value="AAA_21"/>
    <property type="match status" value="1"/>
</dbReference>
<dbReference type="CDD" id="cd00267">
    <property type="entry name" value="ABC_ATPase"/>
    <property type="match status" value="1"/>
</dbReference>
<dbReference type="InterPro" id="IPR051396">
    <property type="entry name" value="Bact_Antivir_Def_Nuclease"/>
</dbReference>
<dbReference type="STRING" id="866771.HMPREF9296_1124"/>
<dbReference type="InterPro" id="IPR027417">
    <property type="entry name" value="P-loop_NTPase"/>
</dbReference>
<dbReference type="EMBL" id="AEDO01000035">
    <property type="protein sequence ID" value="EFL46147.1"/>
    <property type="molecule type" value="Genomic_DNA"/>
</dbReference>
<sequence>MFYPSSIIACYSGEELRLWHMAFEDYHMHYFKDAIDGKRSTPNLIYLNKYCWSIALIALMGSANDKVKTFLKENLNIDDLNKVDILIEFAEVENFKSHAALKWINRIKEECLDKEGKTTLKSFLSYDVPLLPNQTKERTIFHYLYLLSQPKKNTKKGNTIDKYITRIRIFNKGISLFSFSEGHKKLILIECITRILGDNSSLLLLDEPDAYVHIALKKEILNSFGGFEGQTVLTTHSPLFVNQMKESNIFPMQEGRLLSQDKRKLISKIANNELNIIDSACVVSSKYLIVAEGPDDIYHIKSAIDFFSSQGEKYDNLNNVSFLFMGGAKEVNNYNEEILKPLYDIMEAIVFVFDFDEEGREGAKMVKKLIDSGNKKFHYIFYYKTYPVPEKPQTDFYLEDFFEPNVYHEITLPTFNGVPSYAEFKKGSMWANSIKNKIQKKKKENSFSPEDYKGFLNFIDQLISEFNF</sequence>
<dbReference type="Gene3D" id="3.40.50.300">
    <property type="entry name" value="P-loop containing nucleotide triphosphate hydrolases"/>
    <property type="match status" value="1"/>
</dbReference>